<evidence type="ECO:0000313" key="2">
    <source>
        <dbReference type="Proteomes" id="UP000315349"/>
    </source>
</evidence>
<dbReference type="KEGG" id="peh:Spb1_34110"/>
<evidence type="ECO:0000313" key="1">
    <source>
        <dbReference type="EMBL" id="QDV31467.1"/>
    </source>
</evidence>
<accession>A0A518GS97</accession>
<sequence length="78" mass="8758">MGVSELMLNFLCWVLGVWKWHPRKAHHQPSTLQKPQTINTKPQTPNYAISLRTVSSSFLVALIPSASEILLPSYSIPT</sequence>
<dbReference type="AlphaFoldDB" id="A0A518GS97"/>
<dbReference type="Proteomes" id="UP000315349">
    <property type="component" value="Chromosome"/>
</dbReference>
<name>A0A518GS97_9PLAN</name>
<protein>
    <submittedName>
        <fullName evidence="1">Uncharacterized protein</fullName>
    </submittedName>
</protein>
<reference evidence="1 2" key="1">
    <citation type="submission" date="2019-02" db="EMBL/GenBank/DDBJ databases">
        <title>Deep-cultivation of Planctomycetes and their phenomic and genomic characterization uncovers novel biology.</title>
        <authorList>
            <person name="Wiegand S."/>
            <person name="Jogler M."/>
            <person name="Boedeker C."/>
            <person name="Pinto D."/>
            <person name="Vollmers J."/>
            <person name="Rivas-Marin E."/>
            <person name="Kohn T."/>
            <person name="Peeters S.H."/>
            <person name="Heuer A."/>
            <person name="Rast P."/>
            <person name="Oberbeckmann S."/>
            <person name="Bunk B."/>
            <person name="Jeske O."/>
            <person name="Meyerdierks A."/>
            <person name="Storesund J.E."/>
            <person name="Kallscheuer N."/>
            <person name="Luecker S."/>
            <person name="Lage O.M."/>
            <person name="Pohl T."/>
            <person name="Merkel B.J."/>
            <person name="Hornburger P."/>
            <person name="Mueller R.-W."/>
            <person name="Bruemmer F."/>
            <person name="Labrenz M."/>
            <person name="Spormann A.M."/>
            <person name="Op den Camp H."/>
            <person name="Overmann J."/>
            <person name="Amann R."/>
            <person name="Jetten M.S.M."/>
            <person name="Mascher T."/>
            <person name="Medema M.H."/>
            <person name="Devos D.P."/>
            <person name="Kaster A.-K."/>
            <person name="Ovreas L."/>
            <person name="Rohde M."/>
            <person name="Galperin M.Y."/>
            <person name="Jogler C."/>
        </authorList>
    </citation>
    <scope>NUCLEOTIDE SEQUENCE [LARGE SCALE GENOMIC DNA]</scope>
    <source>
        <strain evidence="1 2">Spb1</strain>
    </source>
</reference>
<proteinExistence type="predicted"/>
<keyword evidence="2" id="KW-1185">Reference proteome</keyword>
<gene>
    <name evidence="1" type="ORF">Spb1_34110</name>
</gene>
<dbReference type="EMBL" id="CP036299">
    <property type="protein sequence ID" value="QDV31467.1"/>
    <property type="molecule type" value="Genomic_DNA"/>
</dbReference>
<organism evidence="1 2">
    <name type="scientific">Planctopirus ephydatiae</name>
    <dbReference type="NCBI Taxonomy" id="2528019"/>
    <lineage>
        <taxon>Bacteria</taxon>
        <taxon>Pseudomonadati</taxon>
        <taxon>Planctomycetota</taxon>
        <taxon>Planctomycetia</taxon>
        <taxon>Planctomycetales</taxon>
        <taxon>Planctomycetaceae</taxon>
        <taxon>Planctopirus</taxon>
    </lineage>
</organism>